<evidence type="ECO:0000259" key="8">
    <source>
        <dbReference type="PROSITE" id="PS51192"/>
    </source>
</evidence>
<dbReference type="InterPro" id="IPR011545">
    <property type="entry name" value="DEAD/DEAH_box_helicase_dom"/>
</dbReference>
<evidence type="ECO:0000259" key="9">
    <source>
        <dbReference type="PROSITE" id="PS51194"/>
    </source>
</evidence>
<dbReference type="InterPro" id="IPR014001">
    <property type="entry name" value="Helicase_ATP-bd"/>
</dbReference>
<proteinExistence type="predicted"/>
<dbReference type="STRING" id="1403537.Q428_02895"/>
<evidence type="ECO:0000256" key="1">
    <source>
        <dbReference type="ARBA" id="ARBA00012552"/>
    </source>
</evidence>
<dbReference type="GO" id="GO:0009409">
    <property type="term" value="P:response to cold"/>
    <property type="evidence" value="ECO:0007669"/>
    <property type="project" value="TreeGrafter"/>
</dbReference>
<dbReference type="SMART" id="SM00490">
    <property type="entry name" value="HELICc"/>
    <property type="match status" value="1"/>
</dbReference>
<keyword evidence="12" id="KW-1185">Reference proteome</keyword>
<dbReference type="Pfam" id="PF00271">
    <property type="entry name" value="Helicase_C"/>
    <property type="match status" value="1"/>
</dbReference>
<sequence>MADNFLQLGIKENLTDILKKNGITKPMPIQEQTIPLILKGKDVIGEAQTGTGKTLAFLLPIIQKINPKLPYVQALIISPTRELAMQIAEEAKKLSTVNDAKVLSVFGGQDVDRQLKKLDGNVHIVVGTPGRILDHLKRRTLNFGGLNTLVIDEADTILQMGFMEEVEIIIQATPKLKQTMLFSATIPKGIRSICSKYMRKPEEIRIKTKTVTLEEIEQTIVETSERNKEKAFFDLLEEYNPYLAIIFCGTKTTAQELNEKMISRGYLTDEIHGDLSQNKRSQVMKKFREAKIQYLVATDIAARGLDIEGVSHVFSYDIPHDVETYIHRIGRTGRAGETGKAITLCTPKDKKYLDLIEKGINKKLEKRVIEDEFKFEEASYELDSSRGKKPFSSRQNSRRKKYKITMEDIFTSSKGKSKKK</sequence>
<dbReference type="Pfam" id="PF00270">
    <property type="entry name" value="DEAD"/>
    <property type="match status" value="1"/>
</dbReference>
<dbReference type="GO" id="GO:0005829">
    <property type="term" value="C:cytosol"/>
    <property type="evidence" value="ECO:0007669"/>
    <property type="project" value="TreeGrafter"/>
</dbReference>
<dbReference type="EMBL" id="AZQP01000005">
    <property type="protein sequence ID" value="EYE89389.1"/>
    <property type="molecule type" value="Genomic_DNA"/>
</dbReference>
<dbReference type="PANTHER" id="PTHR47963:SF8">
    <property type="entry name" value="ATP-DEPENDENT RNA HELICASE DEAD"/>
    <property type="match status" value="1"/>
</dbReference>
<evidence type="ECO:0000256" key="7">
    <source>
        <dbReference type="SAM" id="MobiDB-lite"/>
    </source>
</evidence>
<dbReference type="InterPro" id="IPR001650">
    <property type="entry name" value="Helicase_C-like"/>
</dbReference>
<feature type="domain" description="Helicase C-terminal" evidence="9">
    <location>
        <begin position="215"/>
        <end position="381"/>
    </location>
</feature>
<feature type="region of interest" description="Disordered" evidence="7">
    <location>
        <begin position="378"/>
        <end position="402"/>
    </location>
</feature>
<organism evidence="11 12">
    <name type="scientific">Fervidicella metallireducens AeB</name>
    <dbReference type="NCBI Taxonomy" id="1403537"/>
    <lineage>
        <taxon>Bacteria</taxon>
        <taxon>Bacillati</taxon>
        <taxon>Bacillota</taxon>
        <taxon>Clostridia</taxon>
        <taxon>Eubacteriales</taxon>
        <taxon>Clostridiaceae</taxon>
        <taxon>Fervidicella</taxon>
    </lineage>
</organism>
<dbReference type="RefSeq" id="WP_051514853.1">
    <property type="nucleotide sequence ID" value="NZ_AZQP01000005.1"/>
</dbReference>
<dbReference type="GO" id="GO:0003724">
    <property type="term" value="F:RNA helicase activity"/>
    <property type="evidence" value="ECO:0007669"/>
    <property type="project" value="UniProtKB-EC"/>
</dbReference>
<comment type="caution">
    <text evidence="11">The sequence shown here is derived from an EMBL/GenBank/DDBJ whole genome shotgun (WGS) entry which is preliminary data.</text>
</comment>
<evidence type="ECO:0000256" key="4">
    <source>
        <dbReference type="ARBA" id="ARBA00022806"/>
    </source>
</evidence>
<reference evidence="11 12" key="1">
    <citation type="journal article" date="2014" name="Genome Announc.">
        <title>Draft Genome Sequence of Fervidicella metallireducens Strain AeBT, an Iron-Reducing Thermoanaerobe from the Great Artesian Basin.</title>
        <authorList>
            <person name="Patel B.K."/>
        </authorList>
    </citation>
    <scope>NUCLEOTIDE SEQUENCE [LARGE SCALE GENOMIC DNA]</scope>
    <source>
        <strain evidence="11 12">AeB</strain>
    </source>
</reference>
<evidence type="ECO:0000256" key="5">
    <source>
        <dbReference type="ARBA" id="ARBA00022840"/>
    </source>
</evidence>
<dbReference type="PROSITE" id="PS51195">
    <property type="entry name" value="Q_MOTIF"/>
    <property type="match status" value="1"/>
</dbReference>
<dbReference type="Gene3D" id="3.40.50.300">
    <property type="entry name" value="P-loop containing nucleotide triphosphate hydrolases"/>
    <property type="match status" value="2"/>
</dbReference>
<evidence type="ECO:0000256" key="3">
    <source>
        <dbReference type="ARBA" id="ARBA00022801"/>
    </source>
</evidence>
<gene>
    <name evidence="11" type="ORF">Q428_02895</name>
</gene>
<keyword evidence="2" id="KW-0547">Nucleotide-binding</keyword>
<dbReference type="Proteomes" id="UP000019681">
    <property type="component" value="Unassembled WGS sequence"/>
</dbReference>
<keyword evidence="3" id="KW-0378">Hydrolase</keyword>
<keyword evidence="5" id="KW-0067">ATP-binding</keyword>
<dbReference type="GO" id="GO:0033592">
    <property type="term" value="F:RNA strand annealing activity"/>
    <property type="evidence" value="ECO:0007669"/>
    <property type="project" value="TreeGrafter"/>
</dbReference>
<dbReference type="InterPro" id="IPR044742">
    <property type="entry name" value="DEAD/DEAH_RhlB"/>
</dbReference>
<feature type="domain" description="DEAD-box RNA helicase Q" evidence="10">
    <location>
        <begin position="3"/>
        <end position="31"/>
    </location>
</feature>
<dbReference type="CDD" id="cd18787">
    <property type="entry name" value="SF2_C_DEAD"/>
    <property type="match status" value="1"/>
</dbReference>
<dbReference type="PANTHER" id="PTHR47963">
    <property type="entry name" value="DEAD-BOX ATP-DEPENDENT RNA HELICASE 47, MITOCHONDRIAL"/>
    <property type="match status" value="1"/>
</dbReference>
<keyword evidence="4 11" id="KW-0347">Helicase</keyword>
<dbReference type="CDD" id="cd00268">
    <property type="entry name" value="DEADc"/>
    <property type="match status" value="1"/>
</dbReference>
<dbReference type="InterPro" id="IPR050547">
    <property type="entry name" value="DEAD_box_RNA_helicases"/>
</dbReference>
<dbReference type="GO" id="GO:0005524">
    <property type="term" value="F:ATP binding"/>
    <property type="evidence" value="ECO:0007669"/>
    <property type="project" value="UniProtKB-KW"/>
</dbReference>
<feature type="short sequence motif" description="Q motif" evidence="6">
    <location>
        <begin position="3"/>
        <end position="31"/>
    </location>
</feature>
<evidence type="ECO:0000313" key="11">
    <source>
        <dbReference type="EMBL" id="EYE89389.1"/>
    </source>
</evidence>
<evidence type="ECO:0000259" key="10">
    <source>
        <dbReference type="PROSITE" id="PS51195"/>
    </source>
</evidence>
<dbReference type="OrthoDB" id="9805696at2"/>
<dbReference type="InterPro" id="IPR027417">
    <property type="entry name" value="P-loop_NTPase"/>
</dbReference>
<evidence type="ECO:0000256" key="6">
    <source>
        <dbReference type="PROSITE-ProRule" id="PRU00552"/>
    </source>
</evidence>
<accession>A0A017RY98</accession>
<dbReference type="InterPro" id="IPR014014">
    <property type="entry name" value="RNA_helicase_DEAD_Q_motif"/>
</dbReference>
<protein>
    <recommendedName>
        <fullName evidence="1">RNA helicase</fullName>
        <ecNumber evidence="1">3.6.4.13</ecNumber>
    </recommendedName>
</protein>
<dbReference type="SMART" id="SM00487">
    <property type="entry name" value="DEXDc"/>
    <property type="match status" value="1"/>
</dbReference>
<dbReference type="AlphaFoldDB" id="A0A017RY98"/>
<dbReference type="EC" id="3.6.4.13" evidence="1"/>
<dbReference type="PROSITE" id="PS51194">
    <property type="entry name" value="HELICASE_CTER"/>
    <property type="match status" value="1"/>
</dbReference>
<feature type="domain" description="Helicase ATP-binding" evidence="8">
    <location>
        <begin position="34"/>
        <end position="204"/>
    </location>
</feature>
<name>A0A017RY98_9CLOT</name>
<dbReference type="GO" id="GO:0016787">
    <property type="term" value="F:hydrolase activity"/>
    <property type="evidence" value="ECO:0007669"/>
    <property type="project" value="UniProtKB-KW"/>
</dbReference>
<evidence type="ECO:0000256" key="2">
    <source>
        <dbReference type="ARBA" id="ARBA00022741"/>
    </source>
</evidence>
<feature type="compositionally biased region" description="Basic residues" evidence="7">
    <location>
        <begin position="387"/>
        <end position="402"/>
    </location>
</feature>
<dbReference type="GO" id="GO:0005840">
    <property type="term" value="C:ribosome"/>
    <property type="evidence" value="ECO:0007669"/>
    <property type="project" value="TreeGrafter"/>
</dbReference>
<evidence type="ECO:0000313" key="12">
    <source>
        <dbReference type="Proteomes" id="UP000019681"/>
    </source>
</evidence>
<dbReference type="PROSITE" id="PS51192">
    <property type="entry name" value="HELICASE_ATP_BIND_1"/>
    <property type="match status" value="1"/>
</dbReference>
<dbReference type="SUPFAM" id="SSF52540">
    <property type="entry name" value="P-loop containing nucleoside triphosphate hydrolases"/>
    <property type="match status" value="1"/>
</dbReference>